<evidence type="ECO:0000256" key="1">
    <source>
        <dbReference type="ARBA" id="ARBA00023186"/>
    </source>
</evidence>
<keyword evidence="1" id="KW-0143">Chaperone</keyword>
<keyword evidence="5" id="KW-1185">Reference proteome</keyword>
<dbReference type="Proteomes" id="UP001239019">
    <property type="component" value="Unassembled WGS sequence"/>
</dbReference>
<feature type="transmembrane region" description="Helical" evidence="2">
    <location>
        <begin position="20"/>
        <end position="40"/>
    </location>
</feature>
<dbReference type="SUPFAM" id="SSF46565">
    <property type="entry name" value="Chaperone J-domain"/>
    <property type="match status" value="1"/>
</dbReference>
<evidence type="ECO:0000313" key="4">
    <source>
        <dbReference type="EMBL" id="MDQ2070348.1"/>
    </source>
</evidence>
<evidence type="ECO:0000259" key="3">
    <source>
        <dbReference type="PROSITE" id="PS50076"/>
    </source>
</evidence>
<name>A0ABU0W9B2_9GAMM</name>
<dbReference type="InterPro" id="IPR007791">
    <property type="entry name" value="DjlA_N"/>
</dbReference>
<protein>
    <submittedName>
        <fullName evidence="4">Co-chaperone DjlA</fullName>
    </submittedName>
</protein>
<comment type="caution">
    <text evidence="4">The sequence shown here is derived from an EMBL/GenBank/DDBJ whole genome shotgun (WGS) entry which is preliminary data.</text>
</comment>
<keyword evidence="2" id="KW-1133">Transmembrane helix</keyword>
<dbReference type="InterPro" id="IPR050817">
    <property type="entry name" value="DjlA_DnaK_co-chaperone"/>
</dbReference>
<reference evidence="4 5" key="1">
    <citation type="submission" date="2023-08" db="EMBL/GenBank/DDBJ databases">
        <title>Whole-genome sequencing of halo(alkali)philic microorganisms from hypersaline lakes.</title>
        <authorList>
            <person name="Sorokin D.Y."/>
            <person name="Abbas B."/>
            <person name="Merkel A.Y."/>
        </authorList>
    </citation>
    <scope>NUCLEOTIDE SEQUENCE [LARGE SCALE GENOMIC DNA]</scope>
    <source>
        <strain evidence="4 5">AB-CW4</strain>
    </source>
</reference>
<dbReference type="NCBIfam" id="NF006948">
    <property type="entry name" value="PRK09430.1"/>
    <property type="match status" value="1"/>
</dbReference>
<dbReference type="SMART" id="SM00271">
    <property type="entry name" value="DnaJ"/>
    <property type="match status" value="1"/>
</dbReference>
<proteinExistence type="predicted"/>
<feature type="domain" description="J" evidence="3">
    <location>
        <begin position="205"/>
        <end position="271"/>
    </location>
</feature>
<dbReference type="SUPFAM" id="SSF158682">
    <property type="entry name" value="TerB-like"/>
    <property type="match status" value="1"/>
</dbReference>
<gene>
    <name evidence="4" type="primary">djlA</name>
    <name evidence="4" type="ORF">RBH19_10695</name>
</gene>
<evidence type="ECO:0000256" key="2">
    <source>
        <dbReference type="SAM" id="Phobius"/>
    </source>
</evidence>
<dbReference type="InterPro" id="IPR001623">
    <property type="entry name" value="DnaJ_domain"/>
</dbReference>
<organism evidence="4 5">
    <name type="scientific">Natronospira bacteriovora</name>
    <dbReference type="NCBI Taxonomy" id="3069753"/>
    <lineage>
        <taxon>Bacteria</taxon>
        <taxon>Pseudomonadati</taxon>
        <taxon>Pseudomonadota</taxon>
        <taxon>Gammaproteobacteria</taxon>
        <taxon>Natronospirales</taxon>
        <taxon>Natronospiraceae</taxon>
        <taxon>Natronospira</taxon>
    </lineage>
</organism>
<dbReference type="Gene3D" id="1.10.3680.10">
    <property type="entry name" value="TerB-like"/>
    <property type="match status" value="1"/>
</dbReference>
<dbReference type="CDD" id="cd07316">
    <property type="entry name" value="terB_like_DjlA"/>
    <property type="match status" value="1"/>
</dbReference>
<keyword evidence="2" id="KW-0472">Membrane</keyword>
<dbReference type="PANTHER" id="PTHR24074">
    <property type="entry name" value="CO-CHAPERONE PROTEIN DJLA"/>
    <property type="match status" value="1"/>
</dbReference>
<dbReference type="Pfam" id="PF05099">
    <property type="entry name" value="TerB"/>
    <property type="match status" value="1"/>
</dbReference>
<dbReference type="EMBL" id="JAVDDT010000007">
    <property type="protein sequence ID" value="MDQ2070348.1"/>
    <property type="molecule type" value="Genomic_DNA"/>
</dbReference>
<dbReference type="InterPro" id="IPR036869">
    <property type="entry name" value="J_dom_sf"/>
</dbReference>
<dbReference type="PROSITE" id="PS50076">
    <property type="entry name" value="DNAJ_2"/>
    <property type="match status" value="1"/>
</dbReference>
<dbReference type="Pfam" id="PF00226">
    <property type="entry name" value="DnaJ"/>
    <property type="match status" value="1"/>
</dbReference>
<sequence>MAETQANINNWWGKILGGGLGWVAGGPWGVLVGLLVGHAFDRRQAGLTRFRQQGSDPERFPDTVFQVMGYLAKVDGRVSEAEIAAARQAISQLGLNQASAERVKQCFNEGKAGTFPLDAALRRARQICGRRTDRARIFVELLAQIALADGHIRAAEQRVLEQACHHLGFKRRELNQIIAIISAQQSRSSSHWQPRRPPPVHDVHSAYSVLGVERSSSDEAVKKAYRRLMSQHHPDKLAARGLSPEMLKLAEEKTVEIRAAYDRIREARGMR</sequence>
<dbReference type="InterPro" id="IPR029024">
    <property type="entry name" value="TerB-like"/>
</dbReference>
<dbReference type="CDD" id="cd06257">
    <property type="entry name" value="DnaJ"/>
    <property type="match status" value="1"/>
</dbReference>
<accession>A0ABU0W9B2</accession>
<dbReference type="Gene3D" id="1.10.287.110">
    <property type="entry name" value="DnaJ domain"/>
    <property type="match status" value="1"/>
</dbReference>
<dbReference type="PRINTS" id="PR00625">
    <property type="entry name" value="JDOMAIN"/>
</dbReference>
<dbReference type="RefSeq" id="WP_306728848.1">
    <property type="nucleotide sequence ID" value="NZ_JAVDDT010000007.1"/>
</dbReference>
<evidence type="ECO:0000313" key="5">
    <source>
        <dbReference type="Proteomes" id="UP001239019"/>
    </source>
</evidence>
<keyword evidence="2" id="KW-0812">Transmembrane</keyword>